<evidence type="ECO:0000313" key="2">
    <source>
        <dbReference type="EMBL" id="KAF1835942.1"/>
    </source>
</evidence>
<evidence type="ECO:0000313" key="3">
    <source>
        <dbReference type="Proteomes" id="UP000800040"/>
    </source>
</evidence>
<feature type="region of interest" description="Disordered" evidence="1">
    <location>
        <begin position="194"/>
        <end position="216"/>
    </location>
</feature>
<dbReference type="Proteomes" id="UP000800040">
    <property type="component" value="Unassembled WGS sequence"/>
</dbReference>
<evidence type="ECO:0000256" key="1">
    <source>
        <dbReference type="SAM" id="MobiDB-lite"/>
    </source>
</evidence>
<keyword evidence="3" id="KW-1185">Reference proteome</keyword>
<reference evidence="2" key="1">
    <citation type="submission" date="2020-01" db="EMBL/GenBank/DDBJ databases">
        <authorList>
            <consortium name="DOE Joint Genome Institute"/>
            <person name="Haridas S."/>
            <person name="Albert R."/>
            <person name="Binder M."/>
            <person name="Bloem J."/>
            <person name="Labutti K."/>
            <person name="Salamov A."/>
            <person name="Andreopoulos B."/>
            <person name="Baker S.E."/>
            <person name="Barry K."/>
            <person name="Bills G."/>
            <person name="Bluhm B.H."/>
            <person name="Cannon C."/>
            <person name="Castanera R."/>
            <person name="Culley D.E."/>
            <person name="Daum C."/>
            <person name="Ezra D."/>
            <person name="Gonzalez J.B."/>
            <person name="Henrissat B."/>
            <person name="Kuo A."/>
            <person name="Liang C."/>
            <person name="Lipzen A."/>
            <person name="Lutzoni F."/>
            <person name="Magnuson J."/>
            <person name="Mondo S."/>
            <person name="Nolan M."/>
            <person name="Ohm R."/>
            <person name="Pangilinan J."/>
            <person name="Park H.-J."/>
            <person name="Ramirez L."/>
            <person name="Alfaro M."/>
            <person name="Sun H."/>
            <person name="Tritt A."/>
            <person name="Yoshinaga Y."/>
            <person name="Zwiers L.-H."/>
            <person name="Turgeon B.G."/>
            <person name="Goodwin S.B."/>
            <person name="Spatafora J.W."/>
            <person name="Crous P.W."/>
            <person name="Grigoriev I.V."/>
        </authorList>
    </citation>
    <scope>NUCLEOTIDE SEQUENCE</scope>
    <source>
        <strain evidence="2">P77</strain>
    </source>
</reference>
<sequence length="267" mass="30787">MTRMMVMVDTVSKGLNPMEKGGVDVTPFDDSILQPVTRTLREFIKVSAMSNEFEHGKSQVDDAYLIQILSLANRHLNIFAVPHLYNTMPQLNLLKDKWTVIDRIIEMHMKALFADASPTKTADIADRLLYRMNFYTTQKIWYQDKKWKLKDPTASQLLSDTHKTGSWHIADQANNSTKHKHSSSIQRLKVRPTSISHPRTTCPPHQRHSTPFPDVSTDSIRLSHKAILPSPRRRLQMLELFKKTLKNSGNEFKFPLRFMNTSDPCDD</sequence>
<dbReference type="OrthoDB" id="3945475at2759"/>
<gene>
    <name evidence="2" type="ORF">BDW02DRAFT_596889</name>
</gene>
<protein>
    <submittedName>
        <fullName evidence="2">Uncharacterized protein</fullName>
    </submittedName>
</protein>
<proteinExistence type="predicted"/>
<accession>A0A6A5KJU4</accession>
<dbReference type="EMBL" id="ML975280">
    <property type="protein sequence ID" value="KAF1835942.1"/>
    <property type="molecule type" value="Genomic_DNA"/>
</dbReference>
<name>A0A6A5KJU4_9PLEO</name>
<organism evidence="2 3">
    <name type="scientific">Decorospora gaudefroyi</name>
    <dbReference type="NCBI Taxonomy" id="184978"/>
    <lineage>
        <taxon>Eukaryota</taxon>
        <taxon>Fungi</taxon>
        <taxon>Dikarya</taxon>
        <taxon>Ascomycota</taxon>
        <taxon>Pezizomycotina</taxon>
        <taxon>Dothideomycetes</taxon>
        <taxon>Pleosporomycetidae</taxon>
        <taxon>Pleosporales</taxon>
        <taxon>Pleosporineae</taxon>
        <taxon>Pleosporaceae</taxon>
        <taxon>Decorospora</taxon>
    </lineage>
</organism>
<dbReference type="AlphaFoldDB" id="A0A6A5KJU4"/>